<feature type="signal peptide" evidence="4">
    <location>
        <begin position="1"/>
        <end position="20"/>
    </location>
</feature>
<sequence length="551" mass="61677">MKSYMILCCALVAVAQTARAQNPTIDQQIEVTRQYVPEVEGARKLDYRPRMNDTVMLKPEIDYAIRPTPWRSVFGTEPIAPVGISTAEYARPYPYYLRLGGGYPGQSLLDFAVDKSTRTTRFGVLLNHYGEWQRRQIPVTEGASLMPWTTNDVGIYAGRDFGRQSLDFRADLQLDYFDAFRLTDTRQGYFNQDLDVRIGYGDDFTDLSRFNYRVALSGGIAQLAVGYGRAEVNLGGRVGDGALLGDVIFDGWWTSSEASAGSCDWYVALAPRYEATFGRFGLHAGLGVYVNRYKGIRHAGDETYNDAFYRFFILPDIDLSYKVADAFVPYLRADGEQGDGSYRGQHMFNPYAQGDQVQRPRIMHFGGGFRGQAASILTYDVQVGYSLAEVLNFKLMENAWFDAFITPIDLFYVDADVKLRLPVGFSLEAGVRYNDIHPRTDRIASATEVVMPVGTGITPLLVTGAVGYAWRDKVFVKVGVEYASQRYAATDTNLYVAVPGYVDLWAEVMFKPTRKVGVFVRGGNLLNQTNYRYLVYRALGANVMAGATFSF</sequence>
<organism evidence="5 6">
    <name type="scientific">Candidatus Tidjanibacter faecipullorum</name>
    <dbReference type="NCBI Taxonomy" id="2838766"/>
    <lineage>
        <taxon>Bacteria</taxon>
        <taxon>Pseudomonadati</taxon>
        <taxon>Bacteroidota</taxon>
        <taxon>Bacteroidia</taxon>
        <taxon>Bacteroidales</taxon>
        <taxon>Rikenellaceae</taxon>
        <taxon>Tidjanibacter</taxon>
    </lineage>
</organism>
<protein>
    <recommendedName>
        <fullName evidence="7">TonB-dependent receptor</fullName>
    </recommendedName>
</protein>
<reference evidence="5" key="2">
    <citation type="submission" date="2021-04" db="EMBL/GenBank/DDBJ databases">
        <authorList>
            <person name="Gilroy R."/>
        </authorList>
    </citation>
    <scope>NUCLEOTIDE SEQUENCE</scope>
    <source>
        <strain evidence="5">ChiHjej11B10-19426</strain>
    </source>
</reference>
<dbReference type="GO" id="GO:0009279">
    <property type="term" value="C:cell outer membrane"/>
    <property type="evidence" value="ECO:0007669"/>
    <property type="project" value="UniProtKB-SubCell"/>
</dbReference>
<accession>A0A9D2DDI2</accession>
<gene>
    <name evidence="5" type="ORF">H9816_03400</name>
</gene>
<keyword evidence="4" id="KW-0732">Signal</keyword>
<reference evidence="5" key="1">
    <citation type="journal article" date="2021" name="PeerJ">
        <title>Extensive microbial diversity within the chicken gut microbiome revealed by metagenomics and culture.</title>
        <authorList>
            <person name="Gilroy R."/>
            <person name="Ravi A."/>
            <person name="Getino M."/>
            <person name="Pursley I."/>
            <person name="Horton D.L."/>
            <person name="Alikhan N.F."/>
            <person name="Baker D."/>
            <person name="Gharbi K."/>
            <person name="Hall N."/>
            <person name="Watson M."/>
            <person name="Adriaenssens E.M."/>
            <person name="Foster-Nyarko E."/>
            <person name="Jarju S."/>
            <person name="Secka A."/>
            <person name="Antonio M."/>
            <person name="Oren A."/>
            <person name="Chaudhuri R.R."/>
            <person name="La Ragione R."/>
            <person name="Hildebrand F."/>
            <person name="Pallen M.J."/>
        </authorList>
    </citation>
    <scope>NUCLEOTIDE SEQUENCE</scope>
    <source>
        <strain evidence="5">ChiHjej11B10-19426</strain>
    </source>
</reference>
<comment type="subcellular location">
    <subcellularLocation>
        <location evidence="1">Cell outer membrane</location>
    </subcellularLocation>
</comment>
<proteinExistence type="predicted"/>
<dbReference type="EMBL" id="DXCC01000009">
    <property type="protein sequence ID" value="HIZ14943.1"/>
    <property type="molecule type" value="Genomic_DNA"/>
</dbReference>
<dbReference type="SUPFAM" id="SSF56935">
    <property type="entry name" value="Porins"/>
    <property type="match status" value="1"/>
</dbReference>
<comment type="caution">
    <text evidence="5">The sequence shown here is derived from an EMBL/GenBank/DDBJ whole genome shotgun (WGS) entry which is preliminary data.</text>
</comment>
<feature type="chain" id="PRO_5039503002" description="TonB-dependent receptor" evidence="4">
    <location>
        <begin position="21"/>
        <end position="551"/>
    </location>
</feature>
<dbReference type="Proteomes" id="UP000824014">
    <property type="component" value="Unassembled WGS sequence"/>
</dbReference>
<name>A0A9D2DDI2_9BACT</name>
<evidence type="ECO:0000256" key="2">
    <source>
        <dbReference type="ARBA" id="ARBA00023136"/>
    </source>
</evidence>
<evidence type="ECO:0000256" key="4">
    <source>
        <dbReference type="SAM" id="SignalP"/>
    </source>
</evidence>
<evidence type="ECO:0000313" key="6">
    <source>
        <dbReference type="Proteomes" id="UP000824014"/>
    </source>
</evidence>
<evidence type="ECO:0000313" key="5">
    <source>
        <dbReference type="EMBL" id="HIZ14943.1"/>
    </source>
</evidence>
<dbReference type="AlphaFoldDB" id="A0A9D2DDI2"/>
<evidence type="ECO:0000256" key="3">
    <source>
        <dbReference type="ARBA" id="ARBA00023237"/>
    </source>
</evidence>
<keyword evidence="2" id="KW-0472">Membrane</keyword>
<evidence type="ECO:0008006" key="7">
    <source>
        <dbReference type="Google" id="ProtNLM"/>
    </source>
</evidence>
<keyword evidence="3" id="KW-0998">Cell outer membrane</keyword>
<dbReference type="InterPro" id="IPR036942">
    <property type="entry name" value="Beta-barrel_TonB_sf"/>
</dbReference>
<dbReference type="Gene3D" id="2.40.170.20">
    <property type="entry name" value="TonB-dependent receptor, beta-barrel domain"/>
    <property type="match status" value="1"/>
</dbReference>
<evidence type="ECO:0000256" key="1">
    <source>
        <dbReference type="ARBA" id="ARBA00004442"/>
    </source>
</evidence>